<dbReference type="PANTHER" id="PTHR30605">
    <property type="entry name" value="ANHYDRO-N-ACETYLMURAMIC ACID KINASE"/>
    <property type="match status" value="1"/>
</dbReference>
<dbReference type="NCBIfam" id="NF007148">
    <property type="entry name" value="PRK09585.3-2"/>
    <property type="match status" value="1"/>
</dbReference>
<dbReference type="EMBL" id="JAFNJU010000006">
    <property type="protein sequence ID" value="MBO1265223.1"/>
    <property type="molecule type" value="Genomic_DNA"/>
</dbReference>
<dbReference type="GO" id="GO:0006040">
    <property type="term" value="P:amino sugar metabolic process"/>
    <property type="evidence" value="ECO:0007669"/>
    <property type="project" value="InterPro"/>
</dbReference>
<comment type="pathway">
    <text evidence="1">Amino-sugar metabolism; 1,6-anhydro-N-acetylmuramate degradation.</text>
</comment>
<evidence type="ECO:0000256" key="1">
    <source>
        <dbReference type="HAMAP-Rule" id="MF_01270"/>
    </source>
</evidence>
<dbReference type="GO" id="GO:0005524">
    <property type="term" value="F:ATP binding"/>
    <property type="evidence" value="ECO:0007669"/>
    <property type="project" value="UniProtKB-UniRule"/>
</dbReference>
<accession>A0A939HDD5</accession>
<dbReference type="SUPFAM" id="SSF53067">
    <property type="entry name" value="Actin-like ATPase domain"/>
    <property type="match status" value="1"/>
</dbReference>
<dbReference type="GO" id="GO:0009254">
    <property type="term" value="P:peptidoglycan turnover"/>
    <property type="evidence" value="ECO:0007669"/>
    <property type="project" value="UniProtKB-UniRule"/>
</dbReference>
<dbReference type="RefSeq" id="WP_207599742.1">
    <property type="nucleotide sequence ID" value="NZ_JAFNJU010000006.1"/>
</dbReference>
<keyword evidence="1" id="KW-0547">Nucleotide-binding</keyword>
<comment type="catalytic activity">
    <reaction evidence="1">
        <text>1,6-anhydro-N-acetyl-beta-muramate + ATP + H2O = N-acetyl-D-muramate 6-phosphate + ADP + H(+)</text>
        <dbReference type="Rhea" id="RHEA:24952"/>
        <dbReference type="ChEBI" id="CHEBI:15377"/>
        <dbReference type="ChEBI" id="CHEBI:15378"/>
        <dbReference type="ChEBI" id="CHEBI:30616"/>
        <dbReference type="ChEBI" id="CHEBI:58690"/>
        <dbReference type="ChEBI" id="CHEBI:58722"/>
        <dbReference type="ChEBI" id="CHEBI:456216"/>
        <dbReference type="EC" id="2.7.1.170"/>
    </reaction>
</comment>
<dbReference type="HAMAP" id="MF_01270">
    <property type="entry name" value="AnhMurNAc_kinase"/>
    <property type="match status" value="1"/>
</dbReference>
<evidence type="ECO:0000313" key="2">
    <source>
        <dbReference type="EMBL" id="MBO1265223.1"/>
    </source>
</evidence>
<sequence>MLAIGLMSGTSLDGVDTALCEIKGQGLDTDIRLLDFMTYEIDPDLKEEIRCVIRNEEPITDLITSLNFRIGKLFSHAVKEILHKNGLSGKDLAFIASHGQTIYHIPKDTDRLVRSTLQIGEPAVIAYDHGVDVISNFRTMDMAAGGEGAPLVPLSEFILYGEKEKTIALQNIGGIGNVTVMPKGQKEEDVFAFDTGPGNMVIDEAMKVLYGRSYDKGGEVALSGQVDEKVLDSLLTHPYLAMNLPKSTGREDFGELYTREILRNWNCLKKEDLIATLTLFTARTIADSYRKFIMEKFVLDKVIVGGGGAHNKALIQYLKELLPEVEVLTQDEIGLSSDAKEAIAFVILGNQTYHRAYGNILGATGAREQVILGNITPNPTSFRRKDV</sequence>
<dbReference type="NCBIfam" id="NF007142">
    <property type="entry name" value="PRK09585.2-1"/>
    <property type="match status" value="1"/>
</dbReference>
<comment type="similarity">
    <text evidence="1">Belongs to the anhydro-N-acetylmuramic acid kinase family.</text>
</comment>
<comment type="pathway">
    <text evidence="1">Cell wall biogenesis; peptidoglycan recycling.</text>
</comment>
<dbReference type="GO" id="GO:0097175">
    <property type="term" value="P:1,6-anhydro-N-acetyl-beta-muramic acid catabolic process"/>
    <property type="evidence" value="ECO:0007669"/>
    <property type="project" value="UniProtKB-UniRule"/>
</dbReference>
<keyword evidence="3" id="KW-1185">Reference proteome</keyword>
<comment type="function">
    <text evidence="1">Catalyzes the specific phosphorylation of 1,6-anhydro-N-acetylmuramic acid (anhMurNAc) with the simultaneous cleavage of the 1,6-anhydro ring, generating MurNAc-6-P. Is required for the utilization of anhMurNAc either imported from the medium or derived from its own cell wall murein, and thus plays a role in cell wall recycling.</text>
</comment>
<dbReference type="Gene3D" id="3.30.420.40">
    <property type="match status" value="2"/>
</dbReference>
<reference evidence="2" key="1">
    <citation type="submission" date="2021-03" db="EMBL/GenBank/DDBJ databases">
        <title>Proteiniclasticum marinus sp. nov., isolated from tidal flat sediment.</title>
        <authorList>
            <person name="Namirimu T."/>
            <person name="Yang J.-A."/>
            <person name="Yang S.-H."/>
            <person name="Kim Y.-J."/>
            <person name="Kwon K.K."/>
        </authorList>
    </citation>
    <scope>NUCLEOTIDE SEQUENCE</scope>
    <source>
        <strain evidence="2">SCR006</strain>
    </source>
</reference>
<gene>
    <name evidence="1" type="primary">anmK</name>
    <name evidence="2" type="ORF">J3A84_09305</name>
</gene>
<keyword evidence="1 2" id="KW-0418">Kinase</keyword>
<protein>
    <recommendedName>
        <fullName evidence="1">Anhydro-N-acetylmuramic acid kinase</fullName>
        <ecNumber evidence="1">2.7.1.170</ecNumber>
    </recommendedName>
    <alternativeName>
        <fullName evidence="1">AnhMurNAc kinase</fullName>
    </alternativeName>
</protein>
<comment type="caution">
    <text evidence="2">The sequence shown here is derived from an EMBL/GenBank/DDBJ whole genome shotgun (WGS) entry which is preliminary data.</text>
</comment>
<dbReference type="EC" id="2.7.1.170" evidence="1"/>
<feature type="binding site" evidence="1">
    <location>
        <begin position="9"/>
        <end position="16"/>
    </location>
    <ligand>
        <name>ATP</name>
        <dbReference type="ChEBI" id="CHEBI:30616"/>
    </ligand>
</feature>
<dbReference type="InterPro" id="IPR043129">
    <property type="entry name" value="ATPase_NBD"/>
</dbReference>
<name>A0A939HDD5_9CLOT</name>
<dbReference type="Pfam" id="PF03702">
    <property type="entry name" value="AnmK"/>
    <property type="match status" value="1"/>
</dbReference>
<keyword evidence="1" id="KW-0067">ATP-binding</keyword>
<organism evidence="2 3">
    <name type="scientific">Proteiniclasticum aestuarii</name>
    <dbReference type="NCBI Taxonomy" id="2817862"/>
    <lineage>
        <taxon>Bacteria</taxon>
        <taxon>Bacillati</taxon>
        <taxon>Bacillota</taxon>
        <taxon>Clostridia</taxon>
        <taxon>Eubacteriales</taxon>
        <taxon>Clostridiaceae</taxon>
        <taxon>Proteiniclasticum</taxon>
    </lineage>
</organism>
<keyword evidence="1" id="KW-0119">Carbohydrate metabolism</keyword>
<keyword evidence="1 2" id="KW-0808">Transferase</keyword>
<evidence type="ECO:0000313" key="3">
    <source>
        <dbReference type="Proteomes" id="UP000664218"/>
    </source>
</evidence>
<proteinExistence type="inferred from homology"/>
<dbReference type="Proteomes" id="UP000664218">
    <property type="component" value="Unassembled WGS sequence"/>
</dbReference>
<dbReference type="CDD" id="cd24050">
    <property type="entry name" value="ASKHA_NBD_ANMK"/>
    <property type="match status" value="1"/>
</dbReference>
<dbReference type="AlphaFoldDB" id="A0A939HDD5"/>
<dbReference type="GO" id="GO:0016301">
    <property type="term" value="F:kinase activity"/>
    <property type="evidence" value="ECO:0007669"/>
    <property type="project" value="UniProtKB-KW"/>
</dbReference>
<dbReference type="PANTHER" id="PTHR30605:SF0">
    <property type="entry name" value="ANHYDRO-N-ACETYLMURAMIC ACID KINASE"/>
    <property type="match status" value="1"/>
</dbReference>
<dbReference type="InterPro" id="IPR005338">
    <property type="entry name" value="Anhydro_N_Ac-Mur_kinase"/>
</dbReference>
<dbReference type="GO" id="GO:0016773">
    <property type="term" value="F:phosphotransferase activity, alcohol group as acceptor"/>
    <property type="evidence" value="ECO:0007669"/>
    <property type="project" value="UniProtKB-UniRule"/>
</dbReference>